<dbReference type="AlphaFoldDB" id="A0A1H2DV83"/>
<dbReference type="EMBL" id="FNLL01000002">
    <property type="protein sequence ID" value="SDT86741.1"/>
    <property type="molecule type" value="Genomic_DNA"/>
</dbReference>
<dbReference type="PROSITE" id="PS01183">
    <property type="entry name" value="UBIE_1"/>
    <property type="match status" value="1"/>
</dbReference>
<dbReference type="PROSITE" id="PS51608">
    <property type="entry name" value="SAM_MT_UBIE"/>
    <property type="match status" value="1"/>
</dbReference>
<dbReference type="UniPathway" id="UPA00232"/>
<protein>
    <recommendedName>
        <fullName evidence="5">Demethylmenaquinone methyltransferase</fullName>
        <ecNumber evidence="5">2.1.1.163</ecNumber>
    </recommendedName>
</protein>
<dbReference type="Pfam" id="PF01209">
    <property type="entry name" value="Ubie_methyltran"/>
    <property type="match status" value="1"/>
</dbReference>
<dbReference type="RefSeq" id="WP_092230492.1">
    <property type="nucleotide sequence ID" value="NZ_FNLL01000002.1"/>
</dbReference>
<dbReference type="NCBIfam" id="NF001244">
    <property type="entry name" value="PRK00216.1-5"/>
    <property type="match status" value="1"/>
</dbReference>
<keyword evidence="3 5" id="KW-0808">Transferase</keyword>
<comment type="caution">
    <text evidence="5">Lacks conserved residue(s) required for the propagation of feature annotation.</text>
</comment>
<dbReference type="InterPro" id="IPR004033">
    <property type="entry name" value="UbiE/COQ5_MeTrFase"/>
</dbReference>
<comment type="catalytic activity">
    <reaction evidence="5">
        <text>a 2-demethylmenaquinol + S-adenosyl-L-methionine = a menaquinol + S-adenosyl-L-homocysteine + H(+)</text>
        <dbReference type="Rhea" id="RHEA:42640"/>
        <dbReference type="Rhea" id="RHEA-COMP:9539"/>
        <dbReference type="Rhea" id="RHEA-COMP:9563"/>
        <dbReference type="ChEBI" id="CHEBI:15378"/>
        <dbReference type="ChEBI" id="CHEBI:18151"/>
        <dbReference type="ChEBI" id="CHEBI:55437"/>
        <dbReference type="ChEBI" id="CHEBI:57856"/>
        <dbReference type="ChEBI" id="CHEBI:59789"/>
        <dbReference type="EC" id="2.1.1.163"/>
    </reaction>
</comment>
<keyword evidence="7" id="KW-1185">Reference proteome</keyword>
<dbReference type="PANTHER" id="PTHR43591">
    <property type="entry name" value="METHYLTRANSFERASE"/>
    <property type="match status" value="1"/>
</dbReference>
<evidence type="ECO:0000256" key="1">
    <source>
        <dbReference type="ARBA" id="ARBA00022428"/>
    </source>
</evidence>
<sequence>MNKELEFVKDMFDSIAPKYDFLNRLLSLRQDTVWRTQMVKAAAVKKDGRILDVACGTCDVALEISSQLKEQVQVFGLDFSFGMLRLGKQKLIKQNKKNIALLNADALCLPFQHNMFDAIFIAFGIRNIMDRQKAINEFFNVLKSGGRLAVLELTPPKKGILSSLYLRYFQKLLPVIGSFFSKDRQAYTYLPESVLKFPSPVEFSKILKTAGFKNIRFKQMTFGIVTLFVGIKP</sequence>
<keyword evidence="1 5" id="KW-0474">Menaquinone biosynthesis</keyword>
<evidence type="ECO:0000256" key="3">
    <source>
        <dbReference type="ARBA" id="ARBA00022679"/>
    </source>
</evidence>
<keyword evidence="4 5" id="KW-0949">S-adenosyl-L-methionine</keyword>
<dbReference type="InterPro" id="IPR029063">
    <property type="entry name" value="SAM-dependent_MTases_sf"/>
</dbReference>
<comment type="function">
    <text evidence="5">Methyltransferase required for the conversion of demethylmenaquinol (DMKH2) to menaquinol (MKH2).</text>
</comment>
<evidence type="ECO:0000256" key="2">
    <source>
        <dbReference type="ARBA" id="ARBA00022603"/>
    </source>
</evidence>
<dbReference type="UniPathway" id="UPA00079">
    <property type="reaction ID" value="UER00169"/>
</dbReference>
<organism evidence="6 7">
    <name type="scientific">Desulfobacula phenolica</name>
    <dbReference type="NCBI Taxonomy" id="90732"/>
    <lineage>
        <taxon>Bacteria</taxon>
        <taxon>Pseudomonadati</taxon>
        <taxon>Thermodesulfobacteriota</taxon>
        <taxon>Desulfobacteria</taxon>
        <taxon>Desulfobacterales</taxon>
        <taxon>Desulfobacteraceae</taxon>
        <taxon>Desulfobacula</taxon>
    </lineage>
</organism>
<comment type="similarity">
    <text evidence="5">Belongs to the class I-like SAM-binding methyltransferase superfamily. MenG/UbiE family.</text>
</comment>
<dbReference type="CDD" id="cd02440">
    <property type="entry name" value="AdoMet_MTases"/>
    <property type="match status" value="1"/>
</dbReference>
<dbReference type="GO" id="GO:0009234">
    <property type="term" value="P:menaquinone biosynthetic process"/>
    <property type="evidence" value="ECO:0007669"/>
    <property type="project" value="UniProtKB-UniRule"/>
</dbReference>
<gene>
    <name evidence="5" type="primary">menG</name>
    <name evidence="6" type="ORF">SAMN04487931_102227</name>
</gene>
<feature type="binding site" evidence="5">
    <location>
        <position position="57"/>
    </location>
    <ligand>
        <name>S-adenosyl-L-methionine</name>
        <dbReference type="ChEBI" id="CHEBI:59789"/>
    </ligand>
</feature>
<feature type="binding site" evidence="5">
    <location>
        <begin position="105"/>
        <end position="106"/>
    </location>
    <ligand>
        <name>S-adenosyl-L-methionine</name>
        <dbReference type="ChEBI" id="CHEBI:59789"/>
    </ligand>
</feature>
<evidence type="ECO:0000256" key="5">
    <source>
        <dbReference type="HAMAP-Rule" id="MF_01813"/>
    </source>
</evidence>
<comment type="pathway">
    <text evidence="5">Quinol/quinone metabolism; menaquinone biosynthesis; menaquinol from 1,4-dihydroxy-2-naphthoate: step 2/2.</text>
</comment>
<feature type="binding site" evidence="5">
    <location>
        <position position="78"/>
    </location>
    <ligand>
        <name>S-adenosyl-L-methionine</name>
        <dbReference type="ChEBI" id="CHEBI:59789"/>
    </ligand>
</feature>
<dbReference type="PANTHER" id="PTHR43591:SF24">
    <property type="entry name" value="2-METHOXY-6-POLYPRENYL-1,4-BENZOQUINOL METHYLASE, MITOCHONDRIAL"/>
    <property type="match status" value="1"/>
</dbReference>
<dbReference type="NCBIfam" id="TIGR01934">
    <property type="entry name" value="MenG_MenH_UbiE"/>
    <property type="match status" value="1"/>
</dbReference>
<reference evidence="7" key="1">
    <citation type="submission" date="2016-10" db="EMBL/GenBank/DDBJ databases">
        <authorList>
            <person name="Varghese N."/>
            <person name="Submissions S."/>
        </authorList>
    </citation>
    <scope>NUCLEOTIDE SEQUENCE [LARGE SCALE GENOMIC DNA]</scope>
    <source>
        <strain evidence="7">DSM 3384</strain>
    </source>
</reference>
<name>A0A1H2DV83_9BACT</name>
<evidence type="ECO:0000313" key="7">
    <source>
        <dbReference type="Proteomes" id="UP000199608"/>
    </source>
</evidence>
<evidence type="ECO:0000313" key="6">
    <source>
        <dbReference type="EMBL" id="SDT86741.1"/>
    </source>
</evidence>
<dbReference type="Gene3D" id="3.40.50.150">
    <property type="entry name" value="Vaccinia Virus protein VP39"/>
    <property type="match status" value="1"/>
</dbReference>
<dbReference type="EC" id="2.1.1.163" evidence="5"/>
<accession>A0A1H2DV83</accession>
<evidence type="ECO:0000256" key="4">
    <source>
        <dbReference type="ARBA" id="ARBA00022691"/>
    </source>
</evidence>
<keyword evidence="2 5" id="KW-0489">Methyltransferase</keyword>
<proteinExistence type="inferred from homology"/>
<dbReference type="GO" id="GO:0043770">
    <property type="term" value="F:demethylmenaquinone methyltransferase activity"/>
    <property type="evidence" value="ECO:0007669"/>
    <property type="project" value="UniProtKB-UniRule"/>
</dbReference>
<dbReference type="HAMAP" id="MF_01813">
    <property type="entry name" value="MenG_UbiE_methyltr"/>
    <property type="match status" value="1"/>
</dbReference>
<dbReference type="InterPro" id="IPR023576">
    <property type="entry name" value="UbiE/COQ5_MeTrFase_CS"/>
</dbReference>
<dbReference type="SUPFAM" id="SSF53335">
    <property type="entry name" value="S-adenosyl-L-methionine-dependent methyltransferases"/>
    <property type="match status" value="1"/>
</dbReference>
<dbReference type="Proteomes" id="UP000199608">
    <property type="component" value="Unassembled WGS sequence"/>
</dbReference>
<dbReference type="GO" id="GO:0006744">
    <property type="term" value="P:ubiquinone biosynthetic process"/>
    <property type="evidence" value="ECO:0007669"/>
    <property type="project" value="UniProtKB-UniPathway"/>
</dbReference>
<dbReference type="GO" id="GO:0032259">
    <property type="term" value="P:methylation"/>
    <property type="evidence" value="ECO:0007669"/>
    <property type="project" value="UniProtKB-KW"/>
</dbReference>